<evidence type="ECO:0000256" key="1">
    <source>
        <dbReference type="SAM" id="MobiDB-lite"/>
    </source>
</evidence>
<keyword evidence="5" id="KW-1185">Reference proteome</keyword>
<evidence type="ECO:0008006" key="6">
    <source>
        <dbReference type="Google" id="ProtNLM"/>
    </source>
</evidence>
<reference evidence="4 5" key="1">
    <citation type="submission" date="2019-07" db="EMBL/GenBank/DDBJ databases">
        <title>Draft genome of Corynebacterium godavarianum and other related strains.</title>
        <authorList>
            <person name="Bernier A.-M."/>
            <person name="Bernard K."/>
        </authorList>
    </citation>
    <scope>NUCLEOTIDE SEQUENCE [LARGE SCALE GENOMIC DNA]</scope>
    <source>
        <strain evidence="4 5">LMG 29598</strain>
    </source>
</reference>
<feature type="chain" id="PRO_5046996919" description="Prealbumin-like fold domain-containing protein" evidence="3">
    <location>
        <begin position="40"/>
        <end position="888"/>
    </location>
</feature>
<accession>A0ABY3E0H8</accession>
<evidence type="ECO:0000256" key="2">
    <source>
        <dbReference type="SAM" id="Phobius"/>
    </source>
</evidence>
<dbReference type="RefSeq" id="WP_154879983.1">
    <property type="nucleotide sequence ID" value="NZ_JAADJX010000001.1"/>
</dbReference>
<sequence>MRTYGVPGVSGKRKRELRVLLAAPTAVCVVLFASAPVSVAETETETSAEATTATSDVEQSDETTPPSTASAEEPTGPETATSAQPEVSGVPEGGGVGASISNEPITVERDGDVDIVRVHDPDGELWQWGGAASAENVFALARDGEVGEVLSVTADGRELGPEEFSWANTERGAFVGFDLNALHTIPPVDVTMRVRAGEEGEYRVAESDEIPAKREFVGFAEGEETVAPGARAATPYAATSTMGLPAGQAWSVEQKLATTETVTGTATLPARDDGDKEAMGFGGVKRFMRTTASGSRPDTVVPAGSSPTLAVTRIRVMTTSPRVTFPVGKIALLKNTRSWYSLESAKVTPIVEGGVTRGYDIQLFDPEADALYKKVDIWSGNQLAISFDKMTGVPPASDYAVEVYASHPVTKASAGDYAWGNADDPEKRRTTVTPSGTDGIARARVTRTTQEDGVLEGEVAAAVKAQNGYSLDGGETLTITGPDGKVLYTCKAGEDPSCGITPIPAQGQTTGQGGVKFTLPQRLYVPKGSTVAVTMDFRKDPTLPVADKYLRGPSGPIQLDYMLTPGAPSDLAVTKRNALPGDPAVADQLRAARDAVRATGADPAEYRFWAIDVKNAGTTMVPGATLTDPLPPGFDPATAGALPAALIRGSRPAGEKLASKSTTADGTLTVNIGALRPGETARVLAFARATGTCTPNTVTARNMGGELTPADNVATAPCPVQLRVRKVEHQDRTVALEAGLELRPLIDAPSSPIPLTPTPDGFLTTGAALERGREYQLVETKAPAGYSLLAEPIVLRVVREGETDVIEFRGPEGAFSQESPMVGLWTGAPGENVQLIDAANTVSVSLANVRQGNLPKTGGAGLMVWVGVASIMLSVGFCGLYRRAERTG</sequence>
<organism evidence="4 5">
    <name type="scientific">Corynebacterium godavarianum</name>
    <dbReference type="NCBI Taxonomy" id="2054421"/>
    <lineage>
        <taxon>Bacteria</taxon>
        <taxon>Bacillati</taxon>
        <taxon>Actinomycetota</taxon>
        <taxon>Actinomycetes</taxon>
        <taxon>Mycobacteriales</taxon>
        <taxon>Corynebacteriaceae</taxon>
        <taxon>Corynebacterium</taxon>
    </lineage>
</organism>
<proteinExistence type="predicted"/>
<evidence type="ECO:0000256" key="3">
    <source>
        <dbReference type="SAM" id="SignalP"/>
    </source>
</evidence>
<evidence type="ECO:0000313" key="5">
    <source>
        <dbReference type="Proteomes" id="UP000320747"/>
    </source>
</evidence>
<keyword evidence="2" id="KW-1133">Transmembrane helix</keyword>
<dbReference type="EMBL" id="VMHH01000007">
    <property type="protein sequence ID" value="TSJ73090.1"/>
    <property type="molecule type" value="Genomic_DNA"/>
</dbReference>
<dbReference type="Proteomes" id="UP000320747">
    <property type="component" value="Unassembled WGS sequence"/>
</dbReference>
<evidence type="ECO:0000313" key="4">
    <source>
        <dbReference type="EMBL" id="TSJ73090.1"/>
    </source>
</evidence>
<dbReference type="InterPro" id="IPR013783">
    <property type="entry name" value="Ig-like_fold"/>
</dbReference>
<feature type="region of interest" description="Disordered" evidence="1">
    <location>
        <begin position="42"/>
        <end position="108"/>
    </location>
</feature>
<gene>
    <name evidence="4" type="ORF">FPH17_08980</name>
</gene>
<keyword evidence="2" id="KW-0472">Membrane</keyword>
<feature type="signal peptide" evidence="3">
    <location>
        <begin position="1"/>
        <end position="39"/>
    </location>
</feature>
<keyword evidence="2" id="KW-0812">Transmembrane</keyword>
<feature type="compositionally biased region" description="Low complexity" evidence="1">
    <location>
        <begin position="45"/>
        <end position="55"/>
    </location>
</feature>
<protein>
    <recommendedName>
        <fullName evidence="6">Prealbumin-like fold domain-containing protein</fullName>
    </recommendedName>
</protein>
<comment type="caution">
    <text evidence="4">The sequence shown here is derived from an EMBL/GenBank/DDBJ whole genome shotgun (WGS) entry which is preliminary data.</text>
</comment>
<name>A0ABY3E0H8_9CORY</name>
<keyword evidence="3" id="KW-0732">Signal</keyword>
<feature type="transmembrane region" description="Helical" evidence="2">
    <location>
        <begin position="862"/>
        <end position="881"/>
    </location>
</feature>
<dbReference type="Gene3D" id="2.60.40.10">
    <property type="entry name" value="Immunoglobulins"/>
    <property type="match status" value="1"/>
</dbReference>